<dbReference type="GO" id="GO:0003677">
    <property type="term" value="F:DNA binding"/>
    <property type="evidence" value="ECO:0007669"/>
    <property type="project" value="InterPro"/>
</dbReference>
<dbReference type="EMBL" id="CP051205">
    <property type="protein sequence ID" value="QJB29848.1"/>
    <property type="molecule type" value="Genomic_DNA"/>
</dbReference>
<accession>A0AAE7D4U5</accession>
<dbReference type="KEGG" id="coy:HF329_00385"/>
<dbReference type="Gene3D" id="3.90.580.10">
    <property type="entry name" value="Zinc finger, CHC2-type domain"/>
    <property type="match status" value="1"/>
</dbReference>
<dbReference type="SUPFAM" id="SSF57783">
    <property type="entry name" value="Zinc beta-ribbon"/>
    <property type="match status" value="1"/>
</dbReference>
<dbReference type="InterPro" id="IPR036977">
    <property type="entry name" value="DNA_primase_Znf_CHC2"/>
</dbReference>
<organism evidence="3 4">
    <name type="scientific">Chitinophaga oryzae</name>
    <dbReference type="NCBI Taxonomy" id="2725414"/>
    <lineage>
        <taxon>Bacteria</taxon>
        <taxon>Pseudomonadati</taxon>
        <taxon>Bacteroidota</taxon>
        <taxon>Chitinophagia</taxon>
        <taxon>Chitinophagales</taxon>
        <taxon>Chitinophagaceae</taxon>
        <taxon>Chitinophaga</taxon>
    </lineage>
</organism>
<dbReference type="InterPro" id="IPR002694">
    <property type="entry name" value="Znf_CHC2"/>
</dbReference>
<name>A0AAE7D4U5_9BACT</name>
<evidence type="ECO:0000256" key="1">
    <source>
        <dbReference type="SAM" id="MobiDB-lite"/>
    </source>
</evidence>
<proteinExistence type="predicted"/>
<dbReference type="GO" id="GO:0008270">
    <property type="term" value="F:zinc ion binding"/>
    <property type="evidence" value="ECO:0007669"/>
    <property type="project" value="InterPro"/>
</dbReference>
<dbReference type="Pfam" id="PF01807">
    <property type="entry name" value="Zn_ribbon_DnaG"/>
    <property type="match status" value="1"/>
</dbReference>
<protein>
    <submittedName>
        <fullName evidence="3">Toprim domain-containing protein</fullName>
    </submittedName>
</protein>
<dbReference type="SUPFAM" id="SSF56731">
    <property type="entry name" value="DNA primase core"/>
    <property type="match status" value="1"/>
</dbReference>
<dbReference type="RefSeq" id="WP_168802136.1">
    <property type="nucleotide sequence ID" value="NZ_CP051205.1"/>
</dbReference>
<dbReference type="Gene3D" id="3.40.1360.10">
    <property type="match status" value="1"/>
</dbReference>
<dbReference type="Proteomes" id="UP000502421">
    <property type="component" value="Chromosome"/>
</dbReference>
<sequence>MKNLMCTEAKQIDLVDYLASLGHLPQKVRNQDYWYLSPLRDEKTPSFKVNRQLNVWYDHGTGKGGNFVDFGTLYFNCSVTDLLQRLSQKQPAPAFSFHPPTPSGNQHPAPASFAGEKKDTPDSKIVILGARPLNEQSLLDYLQKRCIPVEIASHFCKEVDFLLYGKKHTVIGFQNNAGGYELRNENFKGSNAPKEITFVDNHTEQIAVFEGFFSFLSFCTINRNQQAPLTNCLVLNSLSFLEKSRPLMEQYKQVHLILDRDTAGRNHTLQALQWDGNKYIDRSDFYDNRKDLNDWLIQHRQSQRESQRIAKRL</sequence>
<feature type="domain" description="Zinc finger CHC2-type" evidence="2">
    <location>
        <begin position="10"/>
        <end position="89"/>
    </location>
</feature>
<evidence type="ECO:0000259" key="2">
    <source>
        <dbReference type="Pfam" id="PF01807"/>
    </source>
</evidence>
<evidence type="ECO:0000313" key="4">
    <source>
        <dbReference type="Proteomes" id="UP000502421"/>
    </source>
</evidence>
<dbReference type="AlphaFoldDB" id="A0AAE7D4U5"/>
<reference evidence="4" key="1">
    <citation type="submission" date="2020-04" db="EMBL/GenBank/DDBJ databases">
        <authorList>
            <person name="Kittiwongwattana C."/>
        </authorList>
    </citation>
    <scope>NUCLEOTIDE SEQUENCE [LARGE SCALE GENOMIC DNA]</scope>
    <source>
        <strain evidence="4">1310</strain>
    </source>
</reference>
<dbReference type="Pfam" id="PF13155">
    <property type="entry name" value="Toprim_2"/>
    <property type="match status" value="1"/>
</dbReference>
<evidence type="ECO:0000313" key="3">
    <source>
        <dbReference type="EMBL" id="QJB29848.1"/>
    </source>
</evidence>
<gene>
    <name evidence="3" type="ORF">HF329_00385</name>
</gene>
<feature type="region of interest" description="Disordered" evidence="1">
    <location>
        <begin position="93"/>
        <end position="118"/>
    </location>
</feature>
<dbReference type="GO" id="GO:0006260">
    <property type="term" value="P:DNA replication"/>
    <property type="evidence" value="ECO:0007669"/>
    <property type="project" value="InterPro"/>
</dbReference>
<dbReference type="GO" id="GO:0003899">
    <property type="term" value="F:DNA-directed RNA polymerase activity"/>
    <property type="evidence" value="ECO:0007669"/>
    <property type="project" value="InterPro"/>
</dbReference>